<evidence type="ECO:0000313" key="10">
    <source>
        <dbReference type="EMBL" id="MVO98337.1"/>
    </source>
</evidence>
<dbReference type="GO" id="GO:0031177">
    <property type="term" value="F:phosphopantetheine binding"/>
    <property type="evidence" value="ECO:0007669"/>
    <property type="project" value="InterPro"/>
</dbReference>
<name>A0A7X3FEW0_9BACL</name>
<dbReference type="InterPro" id="IPR036736">
    <property type="entry name" value="ACP-like_sf"/>
</dbReference>
<comment type="similarity">
    <text evidence="2">Belongs to the ATP-dependent AMP-binding enzyme family.</text>
</comment>
<accession>A0A7X3FEW0</accession>
<gene>
    <name evidence="10" type="ORF">EDM21_02080</name>
</gene>
<dbReference type="InterPro" id="IPR020806">
    <property type="entry name" value="PKS_PP-bd"/>
</dbReference>
<dbReference type="Gene3D" id="3.40.50.980">
    <property type="match status" value="2"/>
</dbReference>
<dbReference type="InterPro" id="IPR025110">
    <property type="entry name" value="AMP-bd_C"/>
</dbReference>
<comment type="caution">
    <text evidence="10">The sequence shown here is derived from an EMBL/GenBank/DDBJ whole genome shotgun (WGS) entry which is preliminary data.</text>
</comment>
<dbReference type="Gene3D" id="2.30.38.10">
    <property type="entry name" value="Luciferase, Domain 3"/>
    <property type="match status" value="1"/>
</dbReference>
<keyword evidence="7" id="KW-0045">Antibiotic biosynthesis</keyword>
<dbReference type="Gene3D" id="3.30.300.30">
    <property type="match status" value="1"/>
</dbReference>
<dbReference type="GO" id="GO:0016874">
    <property type="term" value="F:ligase activity"/>
    <property type="evidence" value="ECO:0007669"/>
    <property type="project" value="UniProtKB-KW"/>
</dbReference>
<dbReference type="FunFam" id="3.30.300.30:FF:000010">
    <property type="entry name" value="Enterobactin synthetase component F"/>
    <property type="match status" value="1"/>
</dbReference>
<evidence type="ECO:0000259" key="9">
    <source>
        <dbReference type="PROSITE" id="PS50075"/>
    </source>
</evidence>
<dbReference type="OrthoDB" id="9765680at2"/>
<dbReference type="InterPro" id="IPR000873">
    <property type="entry name" value="AMP-dep_synth/lig_dom"/>
</dbReference>
<keyword evidence="5" id="KW-0436">Ligase</keyword>
<evidence type="ECO:0000256" key="2">
    <source>
        <dbReference type="ARBA" id="ARBA00006432"/>
    </source>
</evidence>
<dbReference type="FunFam" id="3.40.50.12780:FF:000012">
    <property type="entry name" value="Non-ribosomal peptide synthetase"/>
    <property type="match status" value="1"/>
</dbReference>
<dbReference type="GO" id="GO:0005737">
    <property type="term" value="C:cytoplasm"/>
    <property type="evidence" value="ECO:0007669"/>
    <property type="project" value="TreeGrafter"/>
</dbReference>
<dbReference type="AlphaFoldDB" id="A0A7X3FEW0"/>
<protein>
    <submittedName>
        <fullName evidence="10">Amino acid adenylation domain-containing protein</fullName>
    </submittedName>
</protein>
<dbReference type="PRINTS" id="PR00154">
    <property type="entry name" value="AMPBINDING"/>
</dbReference>
<dbReference type="FunFam" id="3.40.50.980:FF:000001">
    <property type="entry name" value="Non-ribosomal peptide synthetase"/>
    <property type="match status" value="1"/>
</dbReference>
<dbReference type="PROSITE" id="PS00455">
    <property type="entry name" value="AMP_BINDING"/>
    <property type="match status" value="1"/>
</dbReference>
<dbReference type="FunFam" id="2.30.38.10:FF:000001">
    <property type="entry name" value="Non-ribosomal peptide synthetase PvdI"/>
    <property type="match status" value="1"/>
</dbReference>
<organism evidence="10 11">
    <name type="scientific">Paenibacillus lutrae</name>
    <dbReference type="NCBI Taxonomy" id="2078573"/>
    <lineage>
        <taxon>Bacteria</taxon>
        <taxon>Bacillati</taxon>
        <taxon>Bacillota</taxon>
        <taxon>Bacilli</taxon>
        <taxon>Bacillales</taxon>
        <taxon>Paenibacillaceae</taxon>
        <taxon>Paenibacillus</taxon>
    </lineage>
</organism>
<evidence type="ECO:0000256" key="7">
    <source>
        <dbReference type="ARBA" id="ARBA00023194"/>
    </source>
</evidence>
<dbReference type="CDD" id="cd05930">
    <property type="entry name" value="A_NRPS"/>
    <property type="match status" value="1"/>
</dbReference>
<evidence type="ECO:0000256" key="3">
    <source>
        <dbReference type="ARBA" id="ARBA00022450"/>
    </source>
</evidence>
<dbReference type="Proteomes" id="UP000490800">
    <property type="component" value="Unassembled WGS sequence"/>
</dbReference>
<dbReference type="SMART" id="SM00823">
    <property type="entry name" value="PKS_PP"/>
    <property type="match status" value="1"/>
</dbReference>
<dbReference type="EMBL" id="RHLK01000001">
    <property type="protein sequence ID" value="MVO98337.1"/>
    <property type="molecule type" value="Genomic_DNA"/>
</dbReference>
<feature type="domain" description="Carrier" evidence="9">
    <location>
        <begin position="774"/>
        <end position="851"/>
    </location>
</feature>
<evidence type="ECO:0000256" key="1">
    <source>
        <dbReference type="ARBA" id="ARBA00001957"/>
    </source>
</evidence>
<dbReference type="InterPro" id="IPR010071">
    <property type="entry name" value="AA_adenyl_dom"/>
</dbReference>
<evidence type="ECO:0000256" key="4">
    <source>
        <dbReference type="ARBA" id="ARBA00022553"/>
    </source>
</evidence>
<dbReference type="InterPro" id="IPR045851">
    <property type="entry name" value="AMP-bd_C_sf"/>
</dbReference>
<keyword evidence="11" id="KW-1185">Reference proteome</keyword>
<dbReference type="GO" id="GO:0043041">
    <property type="term" value="P:amino acid activation for nonribosomal peptide biosynthetic process"/>
    <property type="evidence" value="ECO:0007669"/>
    <property type="project" value="TreeGrafter"/>
</dbReference>
<dbReference type="Gene3D" id="3.30.559.30">
    <property type="entry name" value="Nonribosomal peptide synthetase, condensation domain"/>
    <property type="match status" value="1"/>
</dbReference>
<dbReference type="InterPro" id="IPR001242">
    <property type="entry name" value="Condensation_dom"/>
</dbReference>
<evidence type="ECO:0000256" key="8">
    <source>
        <dbReference type="ARBA" id="ARBA00023268"/>
    </source>
</evidence>
<dbReference type="GO" id="GO:0044550">
    <property type="term" value="P:secondary metabolite biosynthetic process"/>
    <property type="evidence" value="ECO:0007669"/>
    <property type="project" value="UniProtKB-ARBA"/>
</dbReference>
<dbReference type="InterPro" id="IPR020459">
    <property type="entry name" value="AMP-binding"/>
</dbReference>
<evidence type="ECO:0000256" key="5">
    <source>
        <dbReference type="ARBA" id="ARBA00022598"/>
    </source>
</evidence>
<dbReference type="GO" id="GO:0017000">
    <property type="term" value="P:antibiotic biosynthetic process"/>
    <property type="evidence" value="ECO:0007669"/>
    <property type="project" value="UniProtKB-KW"/>
</dbReference>
<proteinExistence type="inferred from homology"/>
<dbReference type="Pfam" id="PF00501">
    <property type="entry name" value="AMP-binding"/>
    <property type="match status" value="1"/>
</dbReference>
<keyword evidence="6" id="KW-0677">Repeat</keyword>
<keyword evidence="8" id="KW-0511">Multifunctional enzyme</keyword>
<dbReference type="Gene3D" id="1.10.1200.10">
    <property type="entry name" value="ACP-like"/>
    <property type="match status" value="1"/>
</dbReference>
<sequence>MSEPGGRKGGITMGPQNRLDRLAVAASQKSRERDYWLSALSGEYDKSGFPGDYTRGTGVTIEETSFTFPKELTDRLLQVSNESDSKLHVVLSAVLAALLAKMSNRSEVSLGTPIYKQKEEAEFINSVLPLRAQIDHSLSFRQCLLHMQDTIVAAVDHQSYPMEMVAEQLALQADDPIAHPLFEAALLLENIHEERYFRNVKWTTLFSFHRKEAHIGGTVQYNAQLYRSDTINKLVARYMLLLRETLANPDLPLNRIDILLPGEKENLLGQLAGCQAAFPDRQTVQHLFEEQTARTPHAPAIADRKRQVTYRELNEKANQLARILRAKGIGVGDIVGLLLAPSADMMLGMMAVLKAGGAFLPIDPDYPDERLAYMLEDSGAQVVLTQQAFTGRTTGRKMLCLDDEKLFTGETSDLALESSADDLAYVIYTSGSTGRPKGVMIEHRSLVNLSYWHNRAFGVTTADNSIKYAGFGFDASVWEVFPYLLAGACIHIVPSEIRLDAKKLDDFFRENGITIAFLPTLMCEQFMDLPDREQTPLRILLTGGDRLKRYKPGNYKLFNNYGPTENTVVTTFTEIKPDTGGIPIGRPIDNAKVYILDANFQLLPPGLPGQICVAGAGLARGYLGRPELTGEKFIPHPFATGERLYLTGDLGRWLQDGTLEYLGRQDDQVKVRGYRIEPGEIETLLRRNEDIREAVIRIREDENGQNMVCAYYTGPDHLSAAKLRDHLSGQLPAYMIPAYFVRLEQLPVTANGKLDTKALPDPKAHVHTGKEYVAPQGEIENTLVRIWAEVLAVSEDRVGTKDTFFDLGGNSFQLVQVVNMLKETFGHDIPVPVMFQYTTVSALGGYLQSMEKGEAPMPQNMANNEEMDAGFETMEQTMLILEGVHDD</sequence>
<comment type="cofactor">
    <cofactor evidence="1">
        <name>pantetheine 4'-phosphate</name>
        <dbReference type="ChEBI" id="CHEBI:47942"/>
    </cofactor>
</comment>
<dbReference type="SUPFAM" id="SSF47336">
    <property type="entry name" value="ACP-like"/>
    <property type="match status" value="1"/>
</dbReference>
<evidence type="ECO:0000256" key="6">
    <source>
        <dbReference type="ARBA" id="ARBA00022737"/>
    </source>
</evidence>
<dbReference type="PROSITE" id="PS50075">
    <property type="entry name" value="CARRIER"/>
    <property type="match status" value="1"/>
</dbReference>
<dbReference type="PANTHER" id="PTHR45527">
    <property type="entry name" value="NONRIBOSOMAL PEPTIDE SYNTHETASE"/>
    <property type="match status" value="1"/>
</dbReference>
<keyword evidence="3" id="KW-0596">Phosphopantetheine</keyword>
<evidence type="ECO:0000313" key="11">
    <source>
        <dbReference type="Proteomes" id="UP000490800"/>
    </source>
</evidence>
<reference evidence="10 11" key="1">
    <citation type="journal article" date="2019" name="Microorganisms">
        <title>Paenibacillus lutrae sp. nov., A Chitinolytic Species Isolated from A River Otter in Castril Natural Park, Granada, Spain.</title>
        <authorList>
            <person name="Rodriguez M."/>
            <person name="Reina J.C."/>
            <person name="Bejar V."/>
            <person name="Llamas I."/>
        </authorList>
    </citation>
    <scope>NUCLEOTIDE SEQUENCE [LARGE SCALE GENOMIC DNA]</scope>
    <source>
        <strain evidence="10 11">N10</strain>
    </source>
</reference>
<dbReference type="PANTHER" id="PTHR45527:SF1">
    <property type="entry name" value="FATTY ACID SYNTHASE"/>
    <property type="match status" value="1"/>
</dbReference>
<dbReference type="InterPro" id="IPR009081">
    <property type="entry name" value="PP-bd_ACP"/>
</dbReference>
<dbReference type="SUPFAM" id="SSF56801">
    <property type="entry name" value="Acetyl-CoA synthetase-like"/>
    <property type="match status" value="1"/>
</dbReference>
<keyword evidence="4" id="KW-0597">Phosphoprotein</keyword>
<dbReference type="NCBIfam" id="TIGR01733">
    <property type="entry name" value="AA-adenyl-dom"/>
    <property type="match status" value="1"/>
</dbReference>
<dbReference type="Pfam" id="PF00668">
    <property type="entry name" value="Condensation"/>
    <property type="match status" value="1"/>
</dbReference>
<dbReference type="InterPro" id="IPR020845">
    <property type="entry name" value="AMP-binding_CS"/>
</dbReference>
<dbReference type="Pfam" id="PF13193">
    <property type="entry name" value="AMP-binding_C"/>
    <property type="match status" value="1"/>
</dbReference>
<dbReference type="Pfam" id="PF00550">
    <property type="entry name" value="PP-binding"/>
    <property type="match status" value="1"/>
</dbReference>
<dbReference type="SUPFAM" id="SSF52777">
    <property type="entry name" value="CoA-dependent acyltransferases"/>
    <property type="match status" value="1"/>
</dbReference>